<evidence type="ECO:0000313" key="2">
    <source>
        <dbReference type="Proteomes" id="UP001153334"/>
    </source>
</evidence>
<accession>A0ACC2HUX7</accession>
<dbReference type="Proteomes" id="UP001153334">
    <property type="component" value="Unassembled WGS sequence"/>
</dbReference>
<dbReference type="EMBL" id="JAPESX010002689">
    <property type="protein sequence ID" value="KAJ8106887.1"/>
    <property type="molecule type" value="Genomic_DNA"/>
</dbReference>
<name>A0ACC2HUX7_9PEZI</name>
<organism evidence="1 2">
    <name type="scientific">Nemania bipapillata</name>
    <dbReference type="NCBI Taxonomy" id="110536"/>
    <lineage>
        <taxon>Eukaryota</taxon>
        <taxon>Fungi</taxon>
        <taxon>Dikarya</taxon>
        <taxon>Ascomycota</taxon>
        <taxon>Pezizomycotina</taxon>
        <taxon>Sordariomycetes</taxon>
        <taxon>Xylariomycetidae</taxon>
        <taxon>Xylariales</taxon>
        <taxon>Xylariaceae</taxon>
        <taxon>Nemania</taxon>
    </lineage>
</organism>
<comment type="caution">
    <text evidence="1">The sequence shown here is derived from an EMBL/GenBank/DDBJ whole genome shotgun (WGS) entry which is preliminary data.</text>
</comment>
<proteinExistence type="predicted"/>
<sequence length="89" mass="9808">MGVVSGITHFFESIGETIYGIFAAILQVFNLIFSTIMGVFRGFVNFVEGTLGFAFDNFFVLGTFTAVVLGYLLYAQRNGTTMSSRKVKN</sequence>
<protein>
    <submittedName>
        <fullName evidence="1">Uncharacterized protein</fullName>
    </submittedName>
</protein>
<keyword evidence="2" id="KW-1185">Reference proteome</keyword>
<reference evidence="1" key="1">
    <citation type="submission" date="2022-11" db="EMBL/GenBank/DDBJ databases">
        <title>Genome Sequence of Nemania bipapillata.</title>
        <authorList>
            <person name="Buettner E."/>
        </authorList>
    </citation>
    <scope>NUCLEOTIDE SEQUENCE</scope>
    <source>
        <strain evidence="1">CP14</strain>
    </source>
</reference>
<evidence type="ECO:0000313" key="1">
    <source>
        <dbReference type="EMBL" id="KAJ8106887.1"/>
    </source>
</evidence>
<gene>
    <name evidence="1" type="ORF">ONZ43_g6909</name>
</gene>